<comment type="similarity">
    <text evidence="1">Belongs to the FGGY kinase family.</text>
</comment>
<dbReference type="PANTHER" id="PTHR43095">
    <property type="entry name" value="SUGAR KINASE"/>
    <property type="match status" value="1"/>
</dbReference>
<dbReference type="HOGENOM" id="CLU_009281_3_3_0"/>
<reference evidence="6 7" key="2">
    <citation type="journal article" date="2009" name="Proc. Natl. Acad. Sci. U.S.A.">
        <title>On the chimeric nature, thermophilic origin, and phylogenetic placement of the Thermotogales.</title>
        <authorList>
            <person name="Zhaxybayeva O."/>
            <person name="Swithers K.S."/>
            <person name="Lapierre P."/>
            <person name="Fournier G.P."/>
            <person name="Bickhart D.M."/>
            <person name="DeBoy R.T."/>
            <person name="Nelson K.E."/>
            <person name="Nesbo C.L."/>
            <person name="Doolittle W.F."/>
            <person name="Gogarten J.P."/>
            <person name="Noll K.M."/>
        </authorList>
    </citation>
    <scope>NUCLEOTIDE SEQUENCE [LARGE SCALE GENOMIC DNA]</scope>
    <source>
        <strain evidence="7">ATCC BAA-301 / DSM 14385 / NBRC 107922 / TMO</strain>
    </source>
</reference>
<evidence type="ECO:0000256" key="2">
    <source>
        <dbReference type="ARBA" id="ARBA00022679"/>
    </source>
</evidence>
<dbReference type="Pfam" id="PF00370">
    <property type="entry name" value="FGGY_N"/>
    <property type="match status" value="1"/>
</dbReference>
<dbReference type="eggNOG" id="COG1070">
    <property type="taxonomic scope" value="Bacteria"/>
</dbReference>
<dbReference type="STRING" id="416591.Tlet_0341"/>
<dbReference type="OrthoDB" id="39631at2"/>
<gene>
    <name evidence="6" type="ordered locus">Tlet_0341</name>
</gene>
<organism evidence="6 7">
    <name type="scientific">Pseudothermotoga lettingae (strain ATCC BAA-301 / DSM 14385 / NBRC 107922 / TMO)</name>
    <name type="common">Thermotoga lettingae</name>
    <dbReference type="NCBI Taxonomy" id="416591"/>
    <lineage>
        <taxon>Bacteria</taxon>
        <taxon>Thermotogati</taxon>
        <taxon>Thermotogota</taxon>
        <taxon>Thermotogae</taxon>
        <taxon>Thermotogales</taxon>
        <taxon>Thermotogaceae</taxon>
        <taxon>Pseudothermotoga</taxon>
    </lineage>
</organism>
<feature type="domain" description="Carbohydrate kinase FGGY N-terminal" evidence="4">
    <location>
        <begin position="6"/>
        <end position="225"/>
    </location>
</feature>
<reference evidence="6 7" key="1">
    <citation type="submission" date="2007-08" db="EMBL/GenBank/DDBJ databases">
        <title>Complete sequence of Thermotoga lettingae TMO.</title>
        <authorList>
            <consortium name="US DOE Joint Genome Institute"/>
            <person name="Copeland A."/>
            <person name="Lucas S."/>
            <person name="Lapidus A."/>
            <person name="Barry K."/>
            <person name="Glavina del Rio T."/>
            <person name="Dalin E."/>
            <person name="Tice H."/>
            <person name="Pitluck S."/>
            <person name="Foster B."/>
            <person name="Bruce D."/>
            <person name="Schmutz J."/>
            <person name="Larimer F."/>
            <person name="Land M."/>
            <person name="Hauser L."/>
            <person name="Kyrpides N."/>
            <person name="Mikhailova N."/>
            <person name="Nelson K."/>
            <person name="Gogarten J.P."/>
            <person name="Noll K."/>
            <person name="Richardson P."/>
        </authorList>
    </citation>
    <scope>NUCLEOTIDE SEQUENCE [LARGE SCALE GENOMIC DNA]</scope>
    <source>
        <strain evidence="7">ATCC BAA-301 / DSM 14385 / NBRC 107922 / TMO</strain>
    </source>
</reference>
<proteinExistence type="inferred from homology"/>
<dbReference type="PIRSF" id="PIRSF000538">
    <property type="entry name" value="GlpK"/>
    <property type="match status" value="1"/>
</dbReference>
<feature type="domain" description="Carbohydrate kinase FGGY C-terminal" evidence="5">
    <location>
        <begin position="239"/>
        <end position="413"/>
    </location>
</feature>
<evidence type="ECO:0000259" key="5">
    <source>
        <dbReference type="Pfam" id="PF02782"/>
    </source>
</evidence>
<dbReference type="CDD" id="cd00366">
    <property type="entry name" value="ASKHA_NBD_FGGY"/>
    <property type="match status" value="1"/>
</dbReference>
<dbReference type="InterPro" id="IPR050406">
    <property type="entry name" value="FGGY_Carb_Kinase"/>
</dbReference>
<protein>
    <submittedName>
        <fullName evidence="6">Carbohydrate kinase FGGY</fullName>
    </submittedName>
</protein>
<dbReference type="InterPro" id="IPR018485">
    <property type="entry name" value="FGGY_C"/>
</dbReference>
<keyword evidence="2" id="KW-0808">Transferase</keyword>
<evidence type="ECO:0000256" key="3">
    <source>
        <dbReference type="ARBA" id="ARBA00022777"/>
    </source>
</evidence>
<keyword evidence="7" id="KW-1185">Reference proteome</keyword>
<dbReference type="Gene3D" id="3.30.420.40">
    <property type="match status" value="2"/>
</dbReference>
<dbReference type="Proteomes" id="UP000002016">
    <property type="component" value="Chromosome"/>
</dbReference>
<name>A8F425_PSELT</name>
<evidence type="ECO:0000259" key="4">
    <source>
        <dbReference type="Pfam" id="PF00370"/>
    </source>
</evidence>
<dbReference type="Pfam" id="PF02782">
    <property type="entry name" value="FGGY_C"/>
    <property type="match status" value="1"/>
</dbReference>
<dbReference type="SUPFAM" id="SSF53067">
    <property type="entry name" value="Actin-like ATPase domain"/>
    <property type="match status" value="2"/>
</dbReference>
<dbReference type="RefSeq" id="WP_012002390.1">
    <property type="nucleotide sequence ID" value="NC_009828.1"/>
</dbReference>
<dbReference type="GO" id="GO:0016301">
    <property type="term" value="F:kinase activity"/>
    <property type="evidence" value="ECO:0007669"/>
    <property type="project" value="UniProtKB-KW"/>
</dbReference>
<sequence length="470" mass="52759">MFSDLVAAVDIGTTNVKIGLFNFSGEKIFLFQQRCFESSRSGVHEVSTEKWWKAVVQGFHSIDSSYRKNIVAICITGQGPTTIMVDERQKVFGKAITWIDKRGFESLKKIIEKGIDGQTATVVAHLIEVEKNLTQKVYLLQPSDFIIMKLTRKIVNASFPQSGYLPWNKEILEKFNLDKKFSIPPLVNTGEVISSIDRSIARVLGVNDKALIIAGAPDFAMALIGTGVLEDGMLCDRGGTSQGLTLCSAKKILHPGLITTPFFLDDYWKISGVMTTTGGAYEWFSRQVARTRLVNLARLMQIKRPTGVIFLPHLNGERSPYWNPSLRGAFFGLSFNDDWKTMLVSVVEGVAYAIREIVELMKKSGCDIKTIRTTGGQSLNDLWNQTKSDVLGKELEVVNVHESELLGCAIVAISSLSKESFLQISKKIVRVSRKFLPCMDKHEVYSRLFELYQLIHRRNEDIFEKLTKSL</sequence>
<dbReference type="AlphaFoldDB" id="A8F425"/>
<dbReference type="GO" id="GO:0005975">
    <property type="term" value="P:carbohydrate metabolic process"/>
    <property type="evidence" value="ECO:0007669"/>
    <property type="project" value="InterPro"/>
</dbReference>
<evidence type="ECO:0000256" key="1">
    <source>
        <dbReference type="ARBA" id="ARBA00009156"/>
    </source>
</evidence>
<dbReference type="KEGG" id="tle:Tlet_0341"/>
<dbReference type="EMBL" id="CP000812">
    <property type="protein sequence ID" value="ABV32909.1"/>
    <property type="molecule type" value="Genomic_DNA"/>
</dbReference>
<evidence type="ECO:0000313" key="6">
    <source>
        <dbReference type="EMBL" id="ABV32909.1"/>
    </source>
</evidence>
<dbReference type="PANTHER" id="PTHR43095:SF2">
    <property type="entry name" value="GLUCONOKINASE"/>
    <property type="match status" value="1"/>
</dbReference>
<dbReference type="InterPro" id="IPR000577">
    <property type="entry name" value="Carb_kinase_FGGY"/>
</dbReference>
<dbReference type="InterPro" id="IPR018484">
    <property type="entry name" value="FGGY_N"/>
</dbReference>
<keyword evidence="3 6" id="KW-0418">Kinase</keyword>
<evidence type="ECO:0000313" key="7">
    <source>
        <dbReference type="Proteomes" id="UP000002016"/>
    </source>
</evidence>
<dbReference type="InterPro" id="IPR043129">
    <property type="entry name" value="ATPase_NBD"/>
</dbReference>
<accession>A8F425</accession>